<evidence type="ECO:0000256" key="1">
    <source>
        <dbReference type="PROSITE-ProRule" id="PRU01076"/>
    </source>
</evidence>
<dbReference type="InterPro" id="IPR037914">
    <property type="entry name" value="SpoVT-AbrB_sf"/>
</dbReference>
<dbReference type="GO" id="GO:0003677">
    <property type="term" value="F:DNA binding"/>
    <property type="evidence" value="ECO:0007669"/>
    <property type="project" value="UniProtKB-UniRule"/>
</dbReference>
<protein>
    <submittedName>
        <fullName evidence="3">AbrB family transcriptional regulator</fullName>
    </submittedName>
</protein>
<dbReference type="InterPro" id="IPR040678">
    <property type="entry name" value="AbrB_C"/>
</dbReference>
<feature type="domain" description="SpoVT-AbrB" evidence="2">
    <location>
        <begin position="5"/>
        <end position="50"/>
    </location>
</feature>
<dbReference type="AlphaFoldDB" id="A0A2V3WGI9"/>
<reference evidence="3 4" key="1">
    <citation type="submission" date="2018-05" db="EMBL/GenBank/DDBJ databases">
        <title>Genomic Encyclopedia of Type Strains, Phase IV (KMG-IV): sequencing the most valuable type-strain genomes for metagenomic binning, comparative biology and taxonomic classification.</title>
        <authorList>
            <person name="Goeker M."/>
        </authorList>
    </citation>
    <scope>NUCLEOTIDE SEQUENCE [LARGE SCALE GENOMIC DNA]</scope>
    <source>
        <strain evidence="3 4">DSM 22440</strain>
    </source>
</reference>
<dbReference type="Gene3D" id="2.10.260.10">
    <property type="match status" value="1"/>
</dbReference>
<evidence type="ECO:0000313" key="3">
    <source>
        <dbReference type="EMBL" id="PXW92969.1"/>
    </source>
</evidence>
<keyword evidence="4" id="KW-1185">Reference proteome</keyword>
<evidence type="ECO:0000313" key="4">
    <source>
        <dbReference type="Proteomes" id="UP000247922"/>
    </source>
</evidence>
<proteinExistence type="predicted"/>
<keyword evidence="1" id="KW-0238">DNA-binding</keyword>
<dbReference type="SMART" id="SM00966">
    <property type="entry name" value="SpoVT_AbrB"/>
    <property type="match status" value="1"/>
</dbReference>
<dbReference type="PROSITE" id="PS51740">
    <property type="entry name" value="SPOVT_ABRB"/>
    <property type="match status" value="1"/>
</dbReference>
<organism evidence="3 4">
    <name type="scientific">Streptohalobacillus salinus</name>
    <dbReference type="NCBI Taxonomy" id="621096"/>
    <lineage>
        <taxon>Bacteria</taxon>
        <taxon>Bacillati</taxon>
        <taxon>Bacillota</taxon>
        <taxon>Bacilli</taxon>
        <taxon>Bacillales</taxon>
        <taxon>Bacillaceae</taxon>
        <taxon>Streptohalobacillus</taxon>
    </lineage>
</organism>
<dbReference type="RefSeq" id="WP_110250069.1">
    <property type="nucleotide sequence ID" value="NZ_QJJR01000001.1"/>
</dbReference>
<evidence type="ECO:0000259" key="2">
    <source>
        <dbReference type="PROSITE" id="PS51740"/>
    </source>
</evidence>
<dbReference type="InterPro" id="IPR007159">
    <property type="entry name" value="SpoVT-AbrB_dom"/>
</dbReference>
<dbReference type="EMBL" id="QJJR01000001">
    <property type="protein sequence ID" value="PXW92969.1"/>
    <property type="molecule type" value="Genomic_DNA"/>
</dbReference>
<dbReference type="InterPro" id="IPR052731">
    <property type="entry name" value="B_subtilis_Trans_State_Reg"/>
</dbReference>
<gene>
    <name evidence="3" type="ORF">DES38_10148</name>
</gene>
<comment type="caution">
    <text evidence="3">The sequence shown here is derived from an EMBL/GenBank/DDBJ whole genome shotgun (WGS) entry which is preliminary data.</text>
</comment>
<dbReference type="PANTHER" id="PTHR36432:SF4">
    <property type="entry name" value="TRANSITION STATE REGULATOR ABH-RELATED"/>
    <property type="match status" value="1"/>
</dbReference>
<dbReference type="NCBIfam" id="TIGR01439">
    <property type="entry name" value="lp_hng_hel_AbrB"/>
    <property type="match status" value="1"/>
</dbReference>
<dbReference type="SUPFAM" id="SSF89447">
    <property type="entry name" value="AbrB/MazE/MraZ-like"/>
    <property type="match status" value="1"/>
</dbReference>
<accession>A0A2V3WGI9</accession>
<dbReference type="Proteomes" id="UP000247922">
    <property type="component" value="Unassembled WGS sequence"/>
</dbReference>
<dbReference type="Pfam" id="PF18277">
    <property type="entry name" value="AbrB_C"/>
    <property type="match status" value="1"/>
</dbReference>
<dbReference type="PANTHER" id="PTHR36432">
    <property type="match status" value="1"/>
</dbReference>
<dbReference type="OrthoDB" id="9782993at2"/>
<sequence length="93" mass="10473">MKSTGIVRKTDHLGRIVLPKELRRSLEIDTKDPLEIFVDGEKIILSKYKPIKQCMVTGKISDDNAVLCDGKVILSEEGMKILMEELDDVDSVK</sequence>
<name>A0A2V3WGI9_9BACI</name>
<dbReference type="Pfam" id="PF04014">
    <property type="entry name" value="MazE_antitoxin"/>
    <property type="match status" value="1"/>
</dbReference>